<dbReference type="Pfam" id="PF00425">
    <property type="entry name" value="Chorismate_bind"/>
    <property type="match status" value="1"/>
</dbReference>
<protein>
    <recommendedName>
        <fullName evidence="2">aminodeoxychorismate synthase</fullName>
        <ecNumber evidence="2">2.6.1.85</ecNumber>
    </recommendedName>
</protein>
<feature type="domain" description="Glutamine amidotransferase" evidence="5">
    <location>
        <begin position="4"/>
        <end position="187"/>
    </location>
</feature>
<sequence>MRWLVVDNHDSYTHNLVQLLAVATGTDPVVVSDDDVAPGELDLDGFAGIVVSPGPGHPANARDFALSADVLARAQVPVLGVCLGMQGIALAAGAVVDAAPQPRHGFVDRVRHTGTSVLAGLPQDFPATRYHSFRVAEPLPADLEPLAWAADGVLMAVRHRTRPQVGVQFHPESVASGSGARLVENFVRWCRRSARAAGRGGPAPARYRLHARRLPGAVDAERAFAGLFGGREGRGGPEGGEAFWLDSASRGSGSGRFSFLGPLTGPAVSSLAGLEAALGALEVEVGRAGDGEAGGGEQVPFEFHGGYVGWAGYEARAECGFPTAREDGTPPVHWVFVDRFVAVDHDEDATWVVALGGDDEPAWVGRTVEALGSLPALPPVPGPGDLPVALDTPPQRYRRDVLAAQEQLRAGESYEICLTTRARVPVGEGDDAFGVHRRLRRANPAPYAALLRTAGVDVVSSSPERFLHVDAAGAVETRPIKGTAPVETDPRALAEDPKTRAENLMVVDLLRNDLGRVCAPGSVTVPHLMEVQSLATVHQLVTTVRGRLRPGVGAVECLRACFPPGSMTGAPKLRTTEIIDALEQRARGVYSGTLGWFSASGAADLAVVIRTAVRVGREWRVGAGGAVVLDSDPDAEVAEVLLKLRAPLAALTRRELPG</sequence>
<evidence type="ECO:0000259" key="5">
    <source>
        <dbReference type="Pfam" id="PF00117"/>
    </source>
</evidence>
<dbReference type="NCBIfam" id="TIGR00566">
    <property type="entry name" value="trpG_papA"/>
    <property type="match status" value="1"/>
</dbReference>
<dbReference type="Proteomes" id="UP000521922">
    <property type="component" value="Unassembled WGS sequence"/>
</dbReference>
<dbReference type="PANTHER" id="PTHR11236">
    <property type="entry name" value="AMINOBENZOATE/ANTHRANILATE SYNTHASE"/>
    <property type="match status" value="1"/>
</dbReference>
<name>A0A7Y9DN56_9ACTN</name>
<accession>A0A7Y9DN56</accession>
<dbReference type="InterPro" id="IPR005801">
    <property type="entry name" value="ADC_synthase"/>
</dbReference>
<feature type="domain" description="Chorismate-utilising enzyme C-terminal" evidence="6">
    <location>
        <begin position="395"/>
        <end position="643"/>
    </location>
</feature>
<dbReference type="GO" id="GO:0005737">
    <property type="term" value="C:cytoplasm"/>
    <property type="evidence" value="ECO:0007669"/>
    <property type="project" value="TreeGrafter"/>
</dbReference>
<comment type="similarity">
    <text evidence="1">In the C-terminal section; belongs to the anthranilate synthase component I family.</text>
</comment>
<dbReference type="PRINTS" id="PR00097">
    <property type="entry name" value="ANTSNTHASEII"/>
</dbReference>
<dbReference type="InterPro" id="IPR006221">
    <property type="entry name" value="TrpG/PapA_dom"/>
</dbReference>
<dbReference type="GO" id="GO:0000162">
    <property type="term" value="P:L-tryptophan biosynthetic process"/>
    <property type="evidence" value="ECO:0007669"/>
    <property type="project" value="TreeGrafter"/>
</dbReference>
<dbReference type="Gene3D" id="3.60.120.10">
    <property type="entry name" value="Anthranilate synthase"/>
    <property type="match status" value="1"/>
</dbReference>
<keyword evidence="4" id="KW-0315">Glutamine amidotransferase</keyword>
<dbReference type="EC" id="2.6.1.85" evidence="2"/>
<dbReference type="InterPro" id="IPR029062">
    <property type="entry name" value="Class_I_gatase-like"/>
</dbReference>
<dbReference type="Gene3D" id="3.40.50.880">
    <property type="match status" value="1"/>
</dbReference>
<organism evidence="7 8">
    <name type="scientific">Kineococcus aurantiacus</name>
    <dbReference type="NCBI Taxonomy" id="37633"/>
    <lineage>
        <taxon>Bacteria</taxon>
        <taxon>Bacillati</taxon>
        <taxon>Actinomycetota</taxon>
        <taxon>Actinomycetes</taxon>
        <taxon>Kineosporiales</taxon>
        <taxon>Kineosporiaceae</taxon>
        <taxon>Kineococcus</taxon>
    </lineage>
</organism>
<keyword evidence="3 7" id="KW-0808">Transferase</keyword>
<keyword evidence="8" id="KW-1185">Reference proteome</keyword>
<dbReference type="InterPro" id="IPR019999">
    <property type="entry name" value="Anth_synth_I-like"/>
</dbReference>
<evidence type="ECO:0000313" key="8">
    <source>
        <dbReference type="Proteomes" id="UP000521922"/>
    </source>
</evidence>
<evidence type="ECO:0000259" key="6">
    <source>
        <dbReference type="Pfam" id="PF00425"/>
    </source>
</evidence>
<dbReference type="SUPFAM" id="SSF56322">
    <property type="entry name" value="ADC synthase"/>
    <property type="match status" value="1"/>
</dbReference>
<dbReference type="PANTHER" id="PTHR11236:SF18">
    <property type="entry name" value="AMINODEOXYCHORISMATE SYNTHASE"/>
    <property type="match status" value="1"/>
</dbReference>
<evidence type="ECO:0000256" key="2">
    <source>
        <dbReference type="ARBA" id="ARBA00013139"/>
    </source>
</evidence>
<gene>
    <name evidence="7" type="ORF">BJ968_003243</name>
</gene>
<evidence type="ECO:0000256" key="4">
    <source>
        <dbReference type="ARBA" id="ARBA00022962"/>
    </source>
</evidence>
<dbReference type="PRINTS" id="PR00096">
    <property type="entry name" value="GATASE"/>
</dbReference>
<evidence type="ECO:0000313" key="7">
    <source>
        <dbReference type="EMBL" id="NYD23703.1"/>
    </source>
</evidence>
<dbReference type="GO" id="GO:0008153">
    <property type="term" value="P:4-aminobenzoate biosynthetic process"/>
    <property type="evidence" value="ECO:0007669"/>
    <property type="project" value="TreeGrafter"/>
</dbReference>
<comment type="caution">
    <text evidence="7">The sequence shown here is derived from an EMBL/GenBank/DDBJ whole genome shotgun (WGS) entry which is preliminary data.</text>
</comment>
<proteinExistence type="inferred from homology"/>
<dbReference type="PROSITE" id="PS51273">
    <property type="entry name" value="GATASE_TYPE_1"/>
    <property type="match status" value="1"/>
</dbReference>
<dbReference type="InterPro" id="IPR015890">
    <property type="entry name" value="Chorismate_C"/>
</dbReference>
<dbReference type="EMBL" id="JACCBB010000001">
    <property type="protein sequence ID" value="NYD23703.1"/>
    <property type="molecule type" value="Genomic_DNA"/>
</dbReference>
<evidence type="ECO:0000256" key="1">
    <source>
        <dbReference type="ARBA" id="ARBA00005970"/>
    </source>
</evidence>
<dbReference type="InterPro" id="IPR017926">
    <property type="entry name" value="GATASE"/>
</dbReference>
<reference evidence="7 8" key="1">
    <citation type="submission" date="2020-07" db="EMBL/GenBank/DDBJ databases">
        <title>Sequencing the genomes of 1000 actinobacteria strains.</title>
        <authorList>
            <person name="Klenk H.-P."/>
        </authorList>
    </citation>
    <scope>NUCLEOTIDE SEQUENCE [LARGE SCALE GENOMIC DNA]</scope>
    <source>
        <strain evidence="7 8">DSM 7487</strain>
    </source>
</reference>
<dbReference type="PRINTS" id="PR00099">
    <property type="entry name" value="CPSGATASE"/>
</dbReference>
<dbReference type="GO" id="GO:0046820">
    <property type="term" value="F:4-amino-4-deoxychorismate synthase activity"/>
    <property type="evidence" value="ECO:0007669"/>
    <property type="project" value="UniProtKB-EC"/>
</dbReference>
<keyword evidence="7" id="KW-0032">Aminotransferase</keyword>
<dbReference type="RefSeq" id="WP_179753607.1">
    <property type="nucleotide sequence ID" value="NZ_BAAAGN010000011.1"/>
</dbReference>
<dbReference type="CDD" id="cd01743">
    <property type="entry name" value="GATase1_Anthranilate_Synthase"/>
    <property type="match status" value="1"/>
</dbReference>
<evidence type="ECO:0000256" key="3">
    <source>
        <dbReference type="ARBA" id="ARBA00022679"/>
    </source>
</evidence>
<dbReference type="Pfam" id="PF00117">
    <property type="entry name" value="GATase"/>
    <property type="match status" value="1"/>
</dbReference>
<dbReference type="SUPFAM" id="SSF52317">
    <property type="entry name" value="Class I glutamine amidotransferase-like"/>
    <property type="match status" value="1"/>
</dbReference>
<dbReference type="AlphaFoldDB" id="A0A7Y9DN56"/>